<dbReference type="SUPFAM" id="SSF53187">
    <property type="entry name" value="Zn-dependent exopeptidases"/>
    <property type="match status" value="1"/>
</dbReference>
<feature type="domain" description="MurNAc-LAA" evidence="1">
    <location>
        <begin position="97"/>
        <end position="265"/>
    </location>
</feature>
<comment type="caution">
    <text evidence="2">The sequence shown here is derived from an EMBL/GenBank/DDBJ whole genome shotgun (WGS) entry which is preliminary data.</text>
</comment>
<evidence type="ECO:0000259" key="1">
    <source>
        <dbReference type="Pfam" id="PF01520"/>
    </source>
</evidence>
<dbReference type="Pfam" id="PF01520">
    <property type="entry name" value="Amidase_3"/>
    <property type="match status" value="1"/>
</dbReference>
<reference evidence="3" key="1">
    <citation type="journal article" date="2019" name="Int. J. Syst. Evol. Microbiol.">
        <title>The Global Catalogue of Microorganisms (GCM) 10K type strain sequencing project: providing services to taxonomists for standard genome sequencing and annotation.</title>
        <authorList>
            <consortium name="The Broad Institute Genomics Platform"/>
            <consortium name="The Broad Institute Genome Sequencing Center for Infectious Disease"/>
            <person name="Wu L."/>
            <person name="Ma J."/>
        </authorList>
    </citation>
    <scope>NUCLEOTIDE SEQUENCE [LARGE SCALE GENOMIC DNA]</scope>
    <source>
        <strain evidence="3">CGMCC 1.19061</strain>
    </source>
</reference>
<keyword evidence="2" id="KW-0378">Hydrolase</keyword>
<dbReference type="EMBL" id="JBHSGT010000050">
    <property type="protein sequence ID" value="MFC4710538.1"/>
    <property type="molecule type" value="Genomic_DNA"/>
</dbReference>
<dbReference type="InterPro" id="IPR050695">
    <property type="entry name" value="N-acetylmuramoyl_amidase_3"/>
</dbReference>
<dbReference type="Gene3D" id="3.40.630.40">
    <property type="entry name" value="Zn-dependent exopeptidases"/>
    <property type="match status" value="1"/>
</dbReference>
<dbReference type="GO" id="GO:0008745">
    <property type="term" value="F:N-acetylmuramoyl-L-alanine amidase activity"/>
    <property type="evidence" value="ECO:0007669"/>
    <property type="project" value="UniProtKB-EC"/>
</dbReference>
<dbReference type="InterPro" id="IPR002508">
    <property type="entry name" value="MurNAc-LAA_cat"/>
</dbReference>
<dbReference type="EC" id="3.5.1.28" evidence="2"/>
<dbReference type="RefSeq" id="WP_379965673.1">
    <property type="nucleotide sequence ID" value="NZ_JBHSGT010000050.1"/>
</dbReference>
<proteinExistence type="predicted"/>
<dbReference type="PANTHER" id="PTHR30404">
    <property type="entry name" value="N-ACETYLMURAMOYL-L-ALANINE AMIDASE"/>
    <property type="match status" value="1"/>
</dbReference>
<dbReference type="CDD" id="cd02696">
    <property type="entry name" value="MurNAc-LAA"/>
    <property type="match status" value="1"/>
</dbReference>
<protein>
    <submittedName>
        <fullName evidence="2">N-acetylmuramoyl-L-alanine amidase</fullName>
        <ecNumber evidence="2">3.5.1.28</ecNumber>
    </submittedName>
</protein>
<accession>A0ABV9M7F3</accession>
<organism evidence="2 3">
    <name type="scientific">Enterococcus eurekensis</name>
    <dbReference type="NCBI Taxonomy" id="1159753"/>
    <lineage>
        <taxon>Bacteria</taxon>
        <taxon>Bacillati</taxon>
        <taxon>Bacillota</taxon>
        <taxon>Bacilli</taxon>
        <taxon>Lactobacillales</taxon>
        <taxon>Enterococcaceae</taxon>
        <taxon>Enterococcus</taxon>
    </lineage>
</organism>
<evidence type="ECO:0000313" key="2">
    <source>
        <dbReference type="EMBL" id="MFC4710538.1"/>
    </source>
</evidence>
<dbReference type="PANTHER" id="PTHR30404:SF8">
    <property type="entry name" value="AUTOLYSIN PH-RELATED"/>
    <property type="match status" value="1"/>
</dbReference>
<keyword evidence="3" id="KW-1185">Reference proteome</keyword>
<sequence length="274" mass="31034">LGYINESGTTLGNGEQGAHQEYDKYVTVKSNDEIVYHNFNWILQETGKIGKETFKAKGVYHHFNGTRYFSIYDLSNKWIGYIPENSIDEKTTHLFVMGHGSSDPGAVGNGTNERDFTRKELLPYLQKYAKKLKNNEIVFYDTARNMYVDSQKKEGVHSVQDGLSSITEIHLDAAGIGATGGHVIVHPKKKSYIEDLKLANVVKTYNGLWGGVSKNNGLSYRQDLLNLNLSYDYDVSYRLVELGFITNYQDLVKLRVNLDRIAKEFIEVVTGEEL</sequence>
<evidence type="ECO:0000313" key="3">
    <source>
        <dbReference type="Proteomes" id="UP001596026"/>
    </source>
</evidence>
<name>A0ABV9M7F3_9ENTE</name>
<gene>
    <name evidence="2" type="ORF">ACFO3L_07970</name>
</gene>
<dbReference type="Proteomes" id="UP001596026">
    <property type="component" value="Unassembled WGS sequence"/>
</dbReference>
<feature type="non-terminal residue" evidence="2">
    <location>
        <position position="1"/>
    </location>
</feature>